<evidence type="ECO:0000256" key="3">
    <source>
        <dbReference type="SAM" id="MobiDB-lite"/>
    </source>
</evidence>
<feature type="region of interest" description="Disordered" evidence="3">
    <location>
        <begin position="522"/>
        <end position="554"/>
    </location>
</feature>
<feature type="compositionally biased region" description="Polar residues" evidence="3">
    <location>
        <begin position="259"/>
        <end position="268"/>
    </location>
</feature>
<dbReference type="InterPro" id="IPR000270">
    <property type="entry name" value="PB1_dom"/>
</dbReference>
<feature type="domain" description="PB1" evidence="4">
    <location>
        <begin position="560"/>
        <end position="654"/>
    </location>
</feature>
<feature type="compositionally biased region" description="Basic and acidic residues" evidence="3">
    <location>
        <begin position="359"/>
        <end position="378"/>
    </location>
</feature>
<keyword evidence="2" id="KW-0802">TPR repeat</keyword>
<evidence type="ECO:0000313" key="6">
    <source>
        <dbReference type="Proteomes" id="UP001562354"/>
    </source>
</evidence>
<dbReference type="SUPFAM" id="SSF54277">
    <property type="entry name" value="CAD &amp; PB1 domains"/>
    <property type="match status" value="1"/>
</dbReference>
<name>A0ABR3P6T6_9PEZI</name>
<dbReference type="Proteomes" id="UP001562354">
    <property type="component" value="Unassembled WGS sequence"/>
</dbReference>
<dbReference type="InterPro" id="IPR011990">
    <property type="entry name" value="TPR-like_helical_dom_sf"/>
</dbReference>
<dbReference type="EMBL" id="JBFMKM010000013">
    <property type="protein sequence ID" value="KAL1301790.1"/>
    <property type="molecule type" value="Genomic_DNA"/>
</dbReference>
<feature type="compositionally biased region" description="Basic residues" evidence="3">
    <location>
        <begin position="534"/>
        <end position="547"/>
    </location>
</feature>
<dbReference type="Gene3D" id="1.25.40.10">
    <property type="entry name" value="Tetratricopeptide repeat domain"/>
    <property type="match status" value="1"/>
</dbReference>
<dbReference type="GeneID" id="95979684"/>
<dbReference type="PANTHER" id="PTHR15175:SF0">
    <property type="entry name" value="SH3 DOMAIN-CONTAINING PROTEIN C23A1.17"/>
    <property type="match status" value="1"/>
</dbReference>
<dbReference type="SUPFAM" id="SSF48452">
    <property type="entry name" value="TPR-like"/>
    <property type="match status" value="1"/>
</dbReference>
<feature type="region of interest" description="Disordered" evidence="3">
    <location>
        <begin position="343"/>
        <end position="390"/>
    </location>
</feature>
<gene>
    <name evidence="5" type="ORF">AAFC00_005985</name>
</gene>
<dbReference type="PROSITE" id="PS51745">
    <property type="entry name" value="PB1"/>
    <property type="match status" value="1"/>
</dbReference>
<feature type="compositionally biased region" description="Polar residues" evidence="3">
    <location>
        <begin position="290"/>
        <end position="299"/>
    </location>
</feature>
<evidence type="ECO:0000256" key="2">
    <source>
        <dbReference type="ARBA" id="ARBA00022803"/>
    </source>
</evidence>
<evidence type="ECO:0000256" key="1">
    <source>
        <dbReference type="ARBA" id="ARBA00022737"/>
    </source>
</evidence>
<dbReference type="InterPro" id="IPR051864">
    <property type="entry name" value="NCF2_NOXA1"/>
</dbReference>
<accession>A0ABR3P6T6</accession>
<dbReference type="Gene3D" id="3.10.20.90">
    <property type="entry name" value="Phosphatidylinositol 3-kinase Catalytic Subunit, Chain A, domain 1"/>
    <property type="match status" value="1"/>
</dbReference>
<organism evidence="5 6">
    <name type="scientific">Neodothiora populina</name>
    <dbReference type="NCBI Taxonomy" id="2781224"/>
    <lineage>
        <taxon>Eukaryota</taxon>
        <taxon>Fungi</taxon>
        <taxon>Dikarya</taxon>
        <taxon>Ascomycota</taxon>
        <taxon>Pezizomycotina</taxon>
        <taxon>Dothideomycetes</taxon>
        <taxon>Dothideomycetidae</taxon>
        <taxon>Dothideales</taxon>
        <taxon>Dothioraceae</taxon>
        <taxon>Neodothiora</taxon>
    </lineage>
</organism>
<proteinExistence type="predicted"/>
<dbReference type="InterPro" id="IPR053793">
    <property type="entry name" value="PB1-like"/>
</dbReference>
<dbReference type="SMART" id="SM00666">
    <property type="entry name" value="PB1"/>
    <property type="match status" value="1"/>
</dbReference>
<feature type="compositionally biased region" description="Low complexity" evidence="3">
    <location>
        <begin position="206"/>
        <end position="215"/>
    </location>
</feature>
<evidence type="ECO:0000313" key="5">
    <source>
        <dbReference type="EMBL" id="KAL1301790.1"/>
    </source>
</evidence>
<feature type="region of interest" description="Disordered" evidence="3">
    <location>
        <begin position="430"/>
        <end position="497"/>
    </location>
</feature>
<dbReference type="Pfam" id="PF00564">
    <property type="entry name" value="PB1"/>
    <property type="match status" value="1"/>
</dbReference>
<dbReference type="PANTHER" id="PTHR15175">
    <property type="entry name" value="NEUTROPHIL CYTOSOLIC FACTOR 2, NEUTROPHIL NADPH OXIDASE FACTOR 2"/>
    <property type="match status" value="1"/>
</dbReference>
<reference evidence="5 6" key="1">
    <citation type="submission" date="2024-07" db="EMBL/GenBank/DDBJ databases">
        <title>Draft sequence of the Neodothiora populina.</title>
        <authorList>
            <person name="Drown D.D."/>
            <person name="Schuette U.S."/>
            <person name="Buechlein A.B."/>
            <person name="Rusch D.R."/>
            <person name="Winton L.W."/>
            <person name="Adams G.A."/>
        </authorList>
    </citation>
    <scope>NUCLEOTIDE SEQUENCE [LARGE SCALE GENOMIC DNA]</scope>
    <source>
        <strain evidence="5 6">CPC 39397</strain>
    </source>
</reference>
<dbReference type="SMART" id="SM00028">
    <property type="entry name" value="TPR"/>
    <property type="match status" value="3"/>
</dbReference>
<keyword evidence="6" id="KW-1185">Reference proteome</keyword>
<comment type="caution">
    <text evidence="5">The sequence shown here is derived from an EMBL/GenBank/DDBJ whole genome shotgun (WGS) entry which is preliminary data.</text>
</comment>
<feature type="compositionally biased region" description="Low complexity" evidence="3">
    <location>
        <begin position="438"/>
        <end position="455"/>
    </location>
</feature>
<keyword evidence="1" id="KW-0677">Repeat</keyword>
<dbReference type="InterPro" id="IPR019734">
    <property type="entry name" value="TPR_rpt"/>
</dbReference>
<dbReference type="RefSeq" id="XP_069198066.1">
    <property type="nucleotide sequence ID" value="XM_069345859.1"/>
</dbReference>
<feature type="region of interest" description="Disordered" evidence="3">
    <location>
        <begin position="206"/>
        <end position="318"/>
    </location>
</feature>
<evidence type="ECO:0000259" key="4">
    <source>
        <dbReference type="PROSITE" id="PS51745"/>
    </source>
</evidence>
<protein>
    <recommendedName>
        <fullName evidence="4">PB1 domain-containing protein</fullName>
    </recommendedName>
</protein>
<sequence length="675" mass="75424">MALKQEIVFWDEAVKFHDKGELEKALNTFNDIADTSRILFNCGVIHASLGEHAAAVNFFNRAVARDQYLAVAYFQCGVSNFLLGEFEEALANFNDTILCLRGNAYIDYEQLGLKYKLHFCEALFNRGLCYIYLQQKALGMQDLRIASTKKATQDHSVIDEAIEEEAEGFVVFSIPRGIIYRPNAAKVKNLTSKDYLGKARLIASQQQQQQQQQQQRRIHSVASKMHGRNASESVLRMDLGREHMPPPGTRAYAPRPGLSSRSRQQSEPPLNRANMFPPTPPPENIMLRPYSSSGRTADNANEKAQEQDNSATIAPKVKSKPTKLELGYAAFDTNSQEHVYLSIDEKPRLGTVRSASEQPRPRGENGNSSRREHRDRKAEHRRSLRVDTRDDTYTLQPKVYDAVNRSLEAQQQLLSGVEEEDGDMSVLLPVAFNSPSHSSPRSLKQPSQQQQKSQSDPYRPTSITEECEDDTATGEHEYPDSAVSGIPPTQPGSSQAIVTLDGSLSPASASLESSYNQRINADSLPYELPSPNRQHNKSVQHQQHIHHSASSTPPTITMDKIRVKVHGERDTRYIMTTPSVSLSDLIDQVRRKPGLLSRRNDSLVESAMGSDTFPEFKLKVRDEEGDMVTLGDQEDLEMAVQAARDVLVATVAASGSNDREAVTMMGKMEIWIQEV</sequence>